<evidence type="ECO:0000313" key="2">
    <source>
        <dbReference type="Proteomes" id="UP001597287"/>
    </source>
</evidence>
<organism evidence="1 2">
    <name type="scientific">Delftia deserti</name>
    <dbReference type="NCBI Taxonomy" id="1651218"/>
    <lineage>
        <taxon>Bacteria</taxon>
        <taxon>Pseudomonadati</taxon>
        <taxon>Pseudomonadota</taxon>
        <taxon>Betaproteobacteria</taxon>
        <taxon>Burkholderiales</taxon>
        <taxon>Comamonadaceae</taxon>
        <taxon>Delftia</taxon>
    </lineage>
</organism>
<accession>A0ABW5F0Y7</accession>
<dbReference type="Proteomes" id="UP001597287">
    <property type="component" value="Unassembled WGS sequence"/>
</dbReference>
<comment type="caution">
    <text evidence="1">The sequence shown here is derived from an EMBL/GenBank/DDBJ whole genome shotgun (WGS) entry which is preliminary data.</text>
</comment>
<protein>
    <submittedName>
        <fullName evidence="1">Uncharacterized protein</fullName>
    </submittedName>
</protein>
<proteinExistence type="predicted"/>
<name>A0ABW5F0Y7_9BURK</name>
<keyword evidence="2" id="KW-1185">Reference proteome</keyword>
<evidence type="ECO:0000313" key="1">
    <source>
        <dbReference type="EMBL" id="MFD2322729.1"/>
    </source>
</evidence>
<sequence>MATTDRDTLNAIMTVIQRHMPPDGPSDKESLSEIIVLMDSWIGPGDHDFDILYRAFQLMPAEIPLRMKRQISVNCGWSGSLVSRAYAEIRAALTENTTPR</sequence>
<dbReference type="EMBL" id="JBHUIG010000044">
    <property type="protein sequence ID" value="MFD2322729.1"/>
    <property type="molecule type" value="Genomic_DNA"/>
</dbReference>
<dbReference type="RefSeq" id="WP_380106641.1">
    <property type="nucleotide sequence ID" value="NZ_JBHSIH010000001.1"/>
</dbReference>
<reference evidence="2" key="1">
    <citation type="journal article" date="2019" name="Int. J. Syst. Evol. Microbiol.">
        <title>The Global Catalogue of Microorganisms (GCM) 10K type strain sequencing project: providing services to taxonomists for standard genome sequencing and annotation.</title>
        <authorList>
            <consortium name="The Broad Institute Genomics Platform"/>
            <consortium name="The Broad Institute Genome Sequencing Center for Infectious Disease"/>
            <person name="Wu L."/>
            <person name="Ma J."/>
        </authorList>
    </citation>
    <scope>NUCLEOTIDE SEQUENCE [LARGE SCALE GENOMIC DNA]</scope>
    <source>
        <strain evidence="2">CCUG 62793</strain>
    </source>
</reference>
<gene>
    <name evidence="1" type="ORF">ACFSPV_29030</name>
</gene>